<evidence type="ECO:0000313" key="11">
    <source>
        <dbReference type="EMBL" id="TVY06863.1"/>
    </source>
</evidence>
<dbReference type="InterPro" id="IPR017925">
    <property type="entry name" value="DHFR_CS"/>
</dbReference>
<dbReference type="GO" id="GO:0005829">
    <property type="term" value="C:cytosol"/>
    <property type="evidence" value="ECO:0007669"/>
    <property type="project" value="TreeGrafter"/>
</dbReference>
<dbReference type="PIRSF" id="PIRSF000194">
    <property type="entry name" value="DHFR"/>
    <property type="match status" value="1"/>
</dbReference>
<organism evidence="11 12">
    <name type="scientific">Paenibacillus cremeus</name>
    <dbReference type="NCBI Taxonomy" id="2163881"/>
    <lineage>
        <taxon>Bacteria</taxon>
        <taxon>Bacillati</taxon>
        <taxon>Bacillota</taxon>
        <taxon>Bacilli</taxon>
        <taxon>Bacillales</taxon>
        <taxon>Paenibacillaceae</taxon>
        <taxon>Paenibacillus</taxon>
    </lineage>
</organism>
<dbReference type="EMBL" id="VNJI01000047">
    <property type="protein sequence ID" value="TVY06863.1"/>
    <property type="molecule type" value="Genomic_DNA"/>
</dbReference>
<comment type="catalytic activity">
    <reaction evidence="8">
        <text>(6S)-5,6,7,8-tetrahydrofolate + NADP(+) = 7,8-dihydrofolate + NADPH + H(+)</text>
        <dbReference type="Rhea" id="RHEA:15009"/>
        <dbReference type="ChEBI" id="CHEBI:15378"/>
        <dbReference type="ChEBI" id="CHEBI:57451"/>
        <dbReference type="ChEBI" id="CHEBI:57453"/>
        <dbReference type="ChEBI" id="CHEBI:57783"/>
        <dbReference type="ChEBI" id="CHEBI:58349"/>
        <dbReference type="EC" id="1.5.1.3"/>
    </reaction>
</comment>
<evidence type="ECO:0000259" key="10">
    <source>
        <dbReference type="PROSITE" id="PS51330"/>
    </source>
</evidence>
<dbReference type="PROSITE" id="PS00075">
    <property type="entry name" value="DHFR_1"/>
    <property type="match status" value="1"/>
</dbReference>
<evidence type="ECO:0000256" key="4">
    <source>
        <dbReference type="ARBA" id="ARBA00022563"/>
    </source>
</evidence>
<sequence length="167" mass="19437">MISFVFAMDEARGIGMENRLPWYLPNDFAFFRRLTTGHTVLMGRKTLDSIGKPLPKRHNVVLTRDRSVEIPGCEVIHSVDEVVERYGRGGVKEGEELFVIGGVETFLLFLPYADRMYITEIMHRFPADTFFPEVDAHDWVEVTRERGLKDEKNPYDYDFVVYDRVRG</sequence>
<dbReference type="FunFam" id="3.40.430.10:FF:000001">
    <property type="entry name" value="Dihydrofolate reductase"/>
    <property type="match status" value="1"/>
</dbReference>
<dbReference type="GO" id="GO:0004146">
    <property type="term" value="F:dihydrofolate reductase activity"/>
    <property type="evidence" value="ECO:0007669"/>
    <property type="project" value="UniProtKB-EC"/>
</dbReference>
<dbReference type="GO" id="GO:0006730">
    <property type="term" value="P:one-carbon metabolic process"/>
    <property type="evidence" value="ECO:0007669"/>
    <property type="project" value="UniProtKB-KW"/>
</dbReference>
<dbReference type="Proteomes" id="UP000317036">
    <property type="component" value="Unassembled WGS sequence"/>
</dbReference>
<evidence type="ECO:0000256" key="3">
    <source>
        <dbReference type="ARBA" id="ARBA00012856"/>
    </source>
</evidence>
<dbReference type="OrthoDB" id="9804315at2"/>
<evidence type="ECO:0000313" key="12">
    <source>
        <dbReference type="Proteomes" id="UP000317036"/>
    </source>
</evidence>
<dbReference type="PANTHER" id="PTHR48069:SF3">
    <property type="entry name" value="DIHYDROFOLATE REDUCTASE"/>
    <property type="match status" value="1"/>
</dbReference>
<reference evidence="11 12" key="1">
    <citation type="submission" date="2019-07" db="EMBL/GenBank/DDBJ databases">
        <authorList>
            <person name="Kim J."/>
        </authorList>
    </citation>
    <scope>NUCLEOTIDE SEQUENCE [LARGE SCALE GENOMIC DNA]</scope>
    <source>
        <strain evidence="11 12">JC52</strain>
    </source>
</reference>
<dbReference type="CDD" id="cd00209">
    <property type="entry name" value="DHFR"/>
    <property type="match status" value="1"/>
</dbReference>
<keyword evidence="4 8" id="KW-0554">One-carbon metabolism</keyword>
<accession>A0A559K3Z6</accession>
<dbReference type="PROSITE" id="PS51330">
    <property type="entry name" value="DHFR_2"/>
    <property type="match status" value="1"/>
</dbReference>
<keyword evidence="5 8" id="KW-0521">NADP</keyword>
<evidence type="ECO:0000256" key="1">
    <source>
        <dbReference type="ARBA" id="ARBA00004903"/>
    </source>
</evidence>
<gene>
    <name evidence="11" type="ORF">FPZ49_27085</name>
</gene>
<dbReference type="EC" id="1.5.1.3" evidence="3 8"/>
<dbReference type="SUPFAM" id="SSF53597">
    <property type="entry name" value="Dihydrofolate reductase-like"/>
    <property type="match status" value="1"/>
</dbReference>
<name>A0A559K3Z6_9BACL</name>
<evidence type="ECO:0000256" key="6">
    <source>
        <dbReference type="ARBA" id="ARBA00023002"/>
    </source>
</evidence>
<keyword evidence="6 8" id="KW-0560">Oxidoreductase</keyword>
<dbReference type="PANTHER" id="PTHR48069">
    <property type="entry name" value="DIHYDROFOLATE REDUCTASE"/>
    <property type="match status" value="1"/>
</dbReference>
<dbReference type="GO" id="GO:0046452">
    <property type="term" value="P:dihydrofolate metabolic process"/>
    <property type="evidence" value="ECO:0007669"/>
    <property type="project" value="TreeGrafter"/>
</dbReference>
<evidence type="ECO:0000256" key="9">
    <source>
        <dbReference type="RuleBase" id="RU004474"/>
    </source>
</evidence>
<evidence type="ECO:0000256" key="2">
    <source>
        <dbReference type="ARBA" id="ARBA00009539"/>
    </source>
</evidence>
<dbReference type="AlphaFoldDB" id="A0A559K3Z6"/>
<dbReference type="InterPro" id="IPR001796">
    <property type="entry name" value="DHFR_dom"/>
</dbReference>
<protein>
    <recommendedName>
        <fullName evidence="3 8">Dihydrofolate reductase</fullName>
        <ecNumber evidence="3 8">1.5.1.3</ecNumber>
    </recommendedName>
</protein>
<feature type="domain" description="DHFR" evidence="10">
    <location>
        <begin position="1"/>
        <end position="164"/>
    </location>
</feature>
<proteinExistence type="inferred from homology"/>
<comment type="caution">
    <text evidence="11">The sequence shown here is derived from an EMBL/GenBank/DDBJ whole genome shotgun (WGS) entry which is preliminary data.</text>
</comment>
<dbReference type="InterPro" id="IPR024072">
    <property type="entry name" value="DHFR-like_dom_sf"/>
</dbReference>
<comment type="pathway">
    <text evidence="1 8">Cofactor biosynthesis; tetrahydrofolate biosynthesis; 5,6,7,8-tetrahydrofolate from 7,8-dihydrofolate: step 1/1.</text>
</comment>
<dbReference type="Gene3D" id="3.40.430.10">
    <property type="entry name" value="Dihydrofolate Reductase, subunit A"/>
    <property type="match status" value="1"/>
</dbReference>
<dbReference type="GO" id="GO:0070401">
    <property type="term" value="F:NADP+ binding"/>
    <property type="evidence" value="ECO:0007669"/>
    <property type="project" value="UniProtKB-ARBA"/>
</dbReference>
<dbReference type="UniPathway" id="UPA00077">
    <property type="reaction ID" value="UER00158"/>
</dbReference>
<keyword evidence="12" id="KW-1185">Reference proteome</keyword>
<evidence type="ECO:0000256" key="7">
    <source>
        <dbReference type="ARBA" id="ARBA00025067"/>
    </source>
</evidence>
<dbReference type="RefSeq" id="WP_144853031.1">
    <property type="nucleotide sequence ID" value="NZ_VNJI01000047.1"/>
</dbReference>
<dbReference type="PRINTS" id="PR00070">
    <property type="entry name" value="DHFR"/>
</dbReference>
<evidence type="ECO:0000256" key="8">
    <source>
        <dbReference type="PIRNR" id="PIRNR000194"/>
    </source>
</evidence>
<dbReference type="InterPro" id="IPR012259">
    <property type="entry name" value="DHFR"/>
</dbReference>
<dbReference type="GO" id="GO:0046655">
    <property type="term" value="P:folic acid metabolic process"/>
    <property type="evidence" value="ECO:0007669"/>
    <property type="project" value="TreeGrafter"/>
</dbReference>
<comment type="similarity">
    <text evidence="2 8 9">Belongs to the dihydrofolate reductase family.</text>
</comment>
<dbReference type="GO" id="GO:0046654">
    <property type="term" value="P:tetrahydrofolate biosynthetic process"/>
    <property type="evidence" value="ECO:0007669"/>
    <property type="project" value="UniProtKB-UniPathway"/>
</dbReference>
<comment type="function">
    <text evidence="7 8">Key enzyme in folate metabolism. Catalyzes an essential reaction for de novo glycine and purine synthesis, and for DNA precursor synthesis.</text>
</comment>
<evidence type="ECO:0000256" key="5">
    <source>
        <dbReference type="ARBA" id="ARBA00022857"/>
    </source>
</evidence>
<dbReference type="Pfam" id="PF00186">
    <property type="entry name" value="DHFR_1"/>
    <property type="match status" value="1"/>
</dbReference>